<accession>A0A830BWV8</accession>
<dbReference type="InterPro" id="IPR035595">
    <property type="entry name" value="UDP_glycos_trans_CS"/>
</dbReference>
<dbReference type="PANTHER" id="PTHR48046">
    <property type="entry name" value="UDP-GLYCOSYLTRANSFERASE 72E1"/>
    <property type="match status" value="1"/>
</dbReference>
<keyword evidence="3 4" id="KW-0808">Transferase</keyword>
<comment type="caution">
    <text evidence="6">The sequence shown here is derived from an EMBL/GenBank/DDBJ whole genome shotgun (WGS) entry which is preliminary data.</text>
</comment>
<evidence type="ECO:0000256" key="2">
    <source>
        <dbReference type="ARBA" id="ARBA00022676"/>
    </source>
</evidence>
<dbReference type="EMBL" id="BMAC01000259">
    <property type="protein sequence ID" value="GFP91930.1"/>
    <property type="molecule type" value="Genomic_DNA"/>
</dbReference>
<evidence type="ECO:0000256" key="4">
    <source>
        <dbReference type="RuleBase" id="RU003718"/>
    </source>
</evidence>
<dbReference type="SUPFAM" id="SSF53756">
    <property type="entry name" value="UDP-Glycosyltransferase/glycogen phosphorylase"/>
    <property type="match status" value="1"/>
</dbReference>
<dbReference type="AlphaFoldDB" id="A0A830BWV8"/>
<gene>
    <name evidence="6" type="ORF">PHJA_001337100</name>
</gene>
<keyword evidence="2 4" id="KW-0328">Glycosyltransferase</keyword>
<dbReference type="GO" id="GO:0008194">
    <property type="term" value="F:UDP-glycosyltransferase activity"/>
    <property type="evidence" value="ECO:0007669"/>
    <property type="project" value="InterPro"/>
</dbReference>
<reference evidence="6" key="1">
    <citation type="submission" date="2020-07" db="EMBL/GenBank/DDBJ databases">
        <title>Ethylene signaling mediates host invasion by parasitic plants.</title>
        <authorList>
            <person name="Yoshida S."/>
        </authorList>
    </citation>
    <scope>NUCLEOTIDE SEQUENCE</scope>
    <source>
        <strain evidence="6">Okayama</strain>
    </source>
</reference>
<proteinExistence type="inferred from homology"/>
<sequence>MAATPPHIAILPTPGMGHLIPLVEFAKNLHHHHRISATLIVPTDGPLSAAQTAFLADLPSAVDYVLLPPVNFDDLPADVKIETRISLTVTRSLPSICDAVRSLNDARKLSALVVDLFGTDGFEAASKFNIPAYVFYPSTAMALSLFLYLPKLDETVSSEYREVTEKIQIPGCIPVHGKDLLDPVQDRKNEAYKWTLHHAKRYILADGIILNSFKELEPGPIEYLQKKENGKPSVYPVGPLVQMGSSKSEADGPPCASLKWLDEQPSGSVLYVSFGSGGTLSHDQIIELALGLEMSEQRFLWVLRCPNNTTSNATYFDIKNSGDPLAYLPEGFVERTRGRGLVVPLWAPQAKVLAHGSVSAFLTHCGFNSILESVVHGVPMIAWPLYAEQRMNAVMLHEDVKVALRPRVGEDGLVGRVEIANVVKGLMEGEEGKGIRSRIRDLKDAAKNVLSENGSSTKLLAELAAKWKSNSASI</sequence>
<protein>
    <recommendedName>
        <fullName evidence="5">Glycosyltransferase</fullName>
        <ecNumber evidence="5">2.4.1.-</ecNumber>
    </recommendedName>
</protein>
<dbReference type="FunFam" id="3.40.50.2000:FF:000051">
    <property type="entry name" value="Glycosyltransferase"/>
    <property type="match status" value="1"/>
</dbReference>
<dbReference type="InterPro" id="IPR002213">
    <property type="entry name" value="UDP_glucos_trans"/>
</dbReference>
<dbReference type="EC" id="2.4.1.-" evidence="5"/>
<evidence type="ECO:0000256" key="5">
    <source>
        <dbReference type="RuleBase" id="RU362057"/>
    </source>
</evidence>
<evidence type="ECO:0000256" key="1">
    <source>
        <dbReference type="ARBA" id="ARBA00009995"/>
    </source>
</evidence>
<comment type="similarity">
    <text evidence="1 4">Belongs to the UDP-glycosyltransferase family.</text>
</comment>
<dbReference type="CDD" id="cd03784">
    <property type="entry name" value="GT1_Gtf-like"/>
    <property type="match status" value="1"/>
</dbReference>
<organism evidence="6 7">
    <name type="scientific">Phtheirospermum japonicum</name>
    <dbReference type="NCBI Taxonomy" id="374723"/>
    <lineage>
        <taxon>Eukaryota</taxon>
        <taxon>Viridiplantae</taxon>
        <taxon>Streptophyta</taxon>
        <taxon>Embryophyta</taxon>
        <taxon>Tracheophyta</taxon>
        <taxon>Spermatophyta</taxon>
        <taxon>Magnoliopsida</taxon>
        <taxon>eudicotyledons</taxon>
        <taxon>Gunneridae</taxon>
        <taxon>Pentapetalae</taxon>
        <taxon>asterids</taxon>
        <taxon>lamiids</taxon>
        <taxon>Lamiales</taxon>
        <taxon>Orobanchaceae</taxon>
        <taxon>Orobanchaceae incertae sedis</taxon>
        <taxon>Phtheirospermum</taxon>
    </lineage>
</organism>
<dbReference type="Pfam" id="PF00201">
    <property type="entry name" value="UDPGT"/>
    <property type="match status" value="1"/>
</dbReference>
<dbReference type="Gene3D" id="3.40.50.2000">
    <property type="entry name" value="Glycogen Phosphorylase B"/>
    <property type="match status" value="2"/>
</dbReference>
<dbReference type="FunFam" id="3.40.50.2000:FF:000054">
    <property type="entry name" value="Glycosyltransferase"/>
    <property type="match status" value="1"/>
</dbReference>
<dbReference type="PANTHER" id="PTHR48046:SF6">
    <property type="entry name" value="GLYCOSYLTRANSFERASE"/>
    <property type="match status" value="1"/>
</dbReference>
<evidence type="ECO:0000256" key="3">
    <source>
        <dbReference type="ARBA" id="ARBA00022679"/>
    </source>
</evidence>
<name>A0A830BWV8_9LAMI</name>
<dbReference type="PROSITE" id="PS00375">
    <property type="entry name" value="UDPGT"/>
    <property type="match status" value="1"/>
</dbReference>
<evidence type="ECO:0000313" key="6">
    <source>
        <dbReference type="EMBL" id="GFP91930.1"/>
    </source>
</evidence>
<evidence type="ECO:0000313" key="7">
    <source>
        <dbReference type="Proteomes" id="UP000653305"/>
    </source>
</evidence>
<dbReference type="OrthoDB" id="5835829at2759"/>
<dbReference type="Proteomes" id="UP000653305">
    <property type="component" value="Unassembled WGS sequence"/>
</dbReference>
<keyword evidence="7" id="KW-1185">Reference proteome</keyword>